<dbReference type="AlphaFoldDB" id="A0A852RW29"/>
<dbReference type="SUPFAM" id="SSF51735">
    <property type="entry name" value="NAD(P)-binding Rossmann-fold domains"/>
    <property type="match status" value="1"/>
</dbReference>
<evidence type="ECO:0000256" key="1">
    <source>
        <dbReference type="ARBA" id="ARBA00006484"/>
    </source>
</evidence>
<comment type="caution">
    <text evidence="4">The sequence shown here is derived from an EMBL/GenBank/DDBJ whole genome shotgun (WGS) entry which is preliminary data.</text>
</comment>
<dbReference type="RefSeq" id="WP_179728299.1">
    <property type="nucleotide sequence ID" value="NZ_BAABEF010000001.1"/>
</dbReference>
<protein>
    <submittedName>
        <fullName evidence="4">NADP-dependent 3-hydroxy acid dehydrogenase YdfG</fullName>
    </submittedName>
</protein>
<keyword evidence="5" id="KW-1185">Reference proteome</keyword>
<sequence>MSRAHDVFSGRTAVITGAGSGIGKGLAQHAASLGMNLVLADIDEARLAAVAADLPGEVLTVVTNVADADAVERLAEAAFERFGSVELVVNNAGVMRIGYSWAISADDWDTAIDVNLRGVVNGIRAFVPRLVAQGTAAHVVNVSSVGGFLPSPMMAPYTATKFAVLGLTESLAMELQMAQSPVRVSVVTPGPVRSEIFAQAPDTEDPALLGFHQYLAQQNLDEGIPGEQYAEIVLEAVAAGEYWVITHPAFTDAGLAARAEMIQNRTAPSIALG</sequence>
<dbReference type="GO" id="GO:0016491">
    <property type="term" value="F:oxidoreductase activity"/>
    <property type="evidence" value="ECO:0007669"/>
    <property type="project" value="UniProtKB-KW"/>
</dbReference>
<dbReference type="InterPro" id="IPR002347">
    <property type="entry name" value="SDR_fam"/>
</dbReference>
<dbReference type="Pfam" id="PF00106">
    <property type="entry name" value="adh_short"/>
    <property type="match status" value="1"/>
</dbReference>
<dbReference type="CDD" id="cd05233">
    <property type="entry name" value="SDR_c"/>
    <property type="match status" value="1"/>
</dbReference>
<comment type="similarity">
    <text evidence="1 3">Belongs to the short-chain dehydrogenases/reductases (SDR) family.</text>
</comment>
<reference evidence="4 5" key="1">
    <citation type="submission" date="2020-07" db="EMBL/GenBank/DDBJ databases">
        <title>Sequencing the genomes of 1000 actinobacteria strains.</title>
        <authorList>
            <person name="Klenk H.-P."/>
        </authorList>
    </citation>
    <scope>NUCLEOTIDE SEQUENCE [LARGE SCALE GENOMIC DNA]</scope>
    <source>
        <strain evidence="4 5">DSM 19082</strain>
    </source>
</reference>
<dbReference type="Gene3D" id="3.40.50.720">
    <property type="entry name" value="NAD(P)-binding Rossmann-like Domain"/>
    <property type="match status" value="1"/>
</dbReference>
<dbReference type="EMBL" id="JACCBF010000001">
    <property type="protein sequence ID" value="NYD32074.1"/>
    <property type="molecule type" value="Genomic_DNA"/>
</dbReference>
<dbReference type="PANTHER" id="PTHR43391:SF82">
    <property type="entry name" value="OXIDOREDUCTASE SADH-RELATED"/>
    <property type="match status" value="1"/>
</dbReference>
<dbReference type="PANTHER" id="PTHR43391">
    <property type="entry name" value="RETINOL DEHYDROGENASE-RELATED"/>
    <property type="match status" value="1"/>
</dbReference>
<gene>
    <name evidence="4" type="ORF">BJ958_003620</name>
</gene>
<evidence type="ECO:0000313" key="4">
    <source>
        <dbReference type="EMBL" id="NYD32074.1"/>
    </source>
</evidence>
<proteinExistence type="inferred from homology"/>
<organism evidence="4 5">
    <name type="scientific">Nocardioides kongjuensis</name>
    <dbReference type="NCBI Taxonomy" id="349522"/>
    <lineage>
        <taxon>Bacteria</taxon>
        <taxon>Bacillati</taxon>
        <taxon>Actinomycetota</taxon>
        <taxon>Actinomycetes</taxon>
        <taxon>Propionibacteriales</taxon>
        <taxon>Nocardioidaceae</taxon>
        <taxon>Nocardioides</taxon>
    </lineage>
</organism>
<name>A0A852RW29_9ACTN</name>
<dbReference type="Proteomes" id="UP000582231">
    <property type="component" value="Unassembled WGS sequence"/>
</dbReference>
<dbReference type="PRINTS" id="PR00080">
    <property type="entry name" value="SDRFAMILY"/>
</dbReference>
<dbReference type="InterPro" id="IPR036291">
    <property type="entry name" value="NAD(P)-bd_dom_sf"/>
</dbReference>
<accession>A0A852RW29</accession>
<keyword evidence="2" id="KW-0560">Oxidoreductase</keyword>
<dbReference type="PRINTS" id="PR00081">
    <property type="entry name" value="GDHRDH"/>
</dbReference>
<dbReference type="InterPro" id="IPR020904">
    <property type="entry name" value="Sc_DH/Rdtase_CS"/>
</dbReference>
<dbReference type="PROSITE" id="PS00061">
    <property type="entry name" value="ADH_SHORT"/>
    <property type="match status" value="1"/>
</dbReference>
<evidence type="ECO:0000313" key="5">
    <source>
        <dbReference type="Proteomes" id="UP000582231"/>
    </source>
</evidence>
<evidence type="ECO:0000256" key="3">
    <source>
        <dbReference type="RuleBase" id="RU000363"/>
    </source>
</evidence>
<evidence type="ECO:0000256" key="2">
    <source>
        <dbReference type="ARBA" id="ARBA00023002"/>
    </source>
</evidence>